<organism evidence="3 4">
    <name type="scientific">Umezawaea tangerina</name>
    <dbReference type="NCBI Taxonomy" id="84725"/>
    <lineage>
        <taxon>Bacteria</taxon>
        <taxon>Bacillati</taxon>
        <taxon>Actinomycetota</taxon>
        <taxon>Actinomycetes</taxon>
        <taxon>Pseudonocardiales</taxon>
        <taxon>Pseudonocardiaceae</taxon>
        <taxon>Umezawaea</taxon>
    </lineage>
</organism>
<comment type="caution">
    <text evidence="3">The sequence shown here is derived from an EMBL/GenBank/DDBJ whole genome shotgun (WGS) entry which is preliminary data.</text>
</comment>
<evidence type="ECO:0000313" key="3">
    <source>
        <dbReference type="EMBL" id="PRY40508.1"/>
    </source>
</evidence>
<accession>A0A2T0T4A0</accession>
<feature type="transmembrane region" description="Helical" evidence="2">
    <location>
        <begin position="43"/>
        <end position="63"/>
    </location>
</feature>
<sequence length="427" mass="45060">MTDSGKPRRPLRKIGIRPSGSIAGWQSRAQKSDRPSRRVTKKVVVVALFVVSNLLTLFLSTSFGRYAPRLFAEAEQQLDAGPLIVLQELPWPFKKCSPPTVAMMRSDVTPDSLVGDDSLDRIIASGGASWNTGSLSLSLLTPDTTPVYVNDMTVTVFSRDRTRKPNWVRSVLAGGCGGVPTRIYSANLDIGKPEVVDRGVEGDGADKPGVSKPLSGASFTASIADPARFRLDATICDGYVEWGLAIHYNHGGQEFTKSVGTPEQPLRSVGSTSPVPSYTEATAGDLTSVVRAQDAQCTVTPPSTGQSSATSPSTGSSSTCEAKQMVADANLDATVASSLMEPACRDKFAVVFASGESSSSLGYRVFARDSGRWRQIPNAATGPAHNAIDAVVLSANGVDVPSFKVAYADCIESDTAGVLVFASCKSK</sequence>
<dbReference type="AlphaFoldDB" id="A0A2T0T4A0"/>
<keyword evidence="4" id="KW-1185">Reference proteome</keyword>
<feature type="region of interest" description="Disordered" evidence="1">
    <location>
        <begin position="257"/>
        <end position="280"/>
    </location>
</feature>
<dbReference type="EMBL" id="PVTF01000006">
    <property type="protein sequence ID" value="PRY40508.1"/>
    <property type="molecule type" value="Genomic_DNA"/>
</dbReference>
<keyword evidence="2" id="KW-1133">Transmembrane helix</keyword>
<feature type="compositionally biased region" description="Low complexity" evidence="1">
    <location>
        <begin position="300"/>
        <end position="318"/>
    </location>
</feature>
<dbReference type="Proteomes" id="UP000239494">
    <property type="component" value="Unassembled WGS sequence"/>
</dbReference>
<reference evidence="3 4" key="1">
    <citation type="submission" date="2018-03" db="EMBL/GenBank/DDBJ databases">
        <title>Genomic Encyclopedia of Archaeal and Bacterial Type Strains, Phase II (KMG-II): from individual species to whole genera.</title>
        <authorList>
            <person name="Goeker M."/>
        </authorList>
    </citation>
    <scope>NUCLEOTIDE SEQUENCE [LARGE SCALE GENOMIC DNA]</scope>
    <source>
        <strain evidence="3 4">DSM 44720</strain>
    </source>
</reference>
<feature type="region of interest" description="Disordered" evidence="1">
    <location>
        <begin position="298"/>
        <end position="318"/>
    </location>
</feature>
<name>A0A2T0T4A0_9PSEU</name>
<evidence type="ECO:0000256" key="1">
    <source>
        <dbReference type="SAM" id="MobiDB-lite"/>
    </source>
</evidence>
<evidence type="ECO:0000313" key="4">
    <source>
        <dbReference type="Proteomes" id="UP000239494"/>
    </source>
</evidence>
<feature type="compositionally biased region" description="Polar residues" evidence="1">
    <location>
        <begin position="269"/>
        <end position="280"/>
    </location>
</feature>
<keyword evidence="2" id="KW-0812">Transmembrane</keyword>
<keyword evidence="2" id="KW-0472">Membrane</keyword>
<proteinExistence type="predicted"/>
<evidence type="ECO:0000256" key="2">
    <source>
        <dbReference type="SAM" id="Phobius"/>
    </source>
</evidence>
<gene>
    <name evidence="3" type="ORF">CLV43_106245</name>
</gene>
<protein>
    <submittedName>
        <fullName evidence="3">Uncharacterized protein</fullName>
    </submittedName>
</protein>